<dbReference type="InterPro" id="IPR032834">
    <property type="entry name" value="NatK-like_C"/>
</dbReference>
<dbReference type="Gene3D" id="3.30.565.10">
    <property type="entry name" value="Histidine kinase-like ATPase, C-terminal domain"/>
    <property type="match status" value="1"/>
</dbReference>
<evidence type="ECO:0000313" key="5">
    <source>
        <dbReference type="Proteomes" id="UP001299235"/>
    </source>
</evidence>
<comment type="caution">
    <text evidence="4">The sequence shown here is derived from an EMBL/GenBank/DDBJ whole genome shotgun (WGS) entry which is preliminary data.</text>
</comment>
<feature type="transmembrane region" description="Helical" evidence="2">
    <location>
        <begin position="186"/>
        <end position="204"/>
    </location>
</feature>
<gene>
    <name evidence="4" type="ORF">LKD42_11655</name>
</gene>
<accession>A0ABS8F0K8</accession>
<evidence type="ECO:0000313" key="4">
    <source>
        <dbReference type="EMBL" id="MCC2149899.1"/>
    </source>
</evidence>
<feature type="transmembrane region" description="Helical" evidence="2">
    <location>
        <begin position="6"/>
        <end position="26"/>
    </location>
</feature>
<keyword evidence="2" id="KW-0472">Membrane</keyword>
<name>A0ABS8F0K8_9FIRM</name>
<evidence type="ECO:0000256" key="1">
    <source>
        <dbReference type="SAM" id="Coils"/>
    </source>
</evidence>
<keyword evidence="2" id="KW-0812">Transmembrane</keyword>
<sequence>MTDFAIAEYLIVVLEVFLICDVSARGLKPEMVERKESLIYLCASVGMNVFFRCLGKAGVSAAEIFIFKSGILALLLWAVRRVSIWRAFLVFGCFQVLEELSRTWIVLLFCIGAEYADVGMVSILALNISRIMVCILVLRICEWQKSHEIEVNWMLVSLLFLIGSSAVFYFQNVLLGSSSKIVFKSSIWAMVVFLGILCMIYLIYHDMKQKEEILQMRVDMAEHQYEELAMEYEKNRRLYHDMNNHNLVMWKLAEKGEYERLHEYIGKLRPLEKDRHRQWTQNLILDMILEYKLLAMEKKKILYEIETDIIGEIALADKELCILIGNLLDNAIEACEKLEEEKRMVKIEVRKHHSMFMLIVENSCEAHAQVRKGIFRTTKKDDRMHGYGIHNVRKTVKNRGGQFQYGSRGENFYVKILIPLVI</sequence>
<dbReference type="Pfam" id="PF14501">
    <property type="entry name" value="HATPase_c_5"/>
    <property type="match status" value="1"/>
</dbReference>
<feature type="domain" description="Sensor histidine kinase NatK-like C-terminal" evidence="3">
    <location>
        <begin position="319"/>
        <end position="419"/>
    </location>
</feature>
<dbReference type="EMBL" id="JAJEQE010000046">
    <property type="protein sequence ID" value="MCC2149899.1"/>
    <property type="molecule type" value="Genomic_DNA"/>
</dbReference>
<dbReference type="CDD" id="cd16935">
    <property type="entry name" value="HATPase_AgrC-ComD-like"/>
    <property type="match status" value="1"/>
</dbReference>
<evidence type="ECO:0000259" key="3">
    <source>
        <dbReference type="Pfam" id="PF14501"/>
    </source>
</evidence>
<keyword evidence="5" id="KW-1185">Reference proteome</keyword>
<dbReference type="RefSeq" id="WP_248835798.1">
    <property type="nucleotide sequence ID" value="NZ_JAJEQE010000046.1"/>
</dbReference>
<organism evidence="4 5">
    <name type="scientific">Hominisplanchenecus faecis</name>
    <dbReference type="NCBI Taxonomy" id="2885351"/>
    <lineage>
        <taxon>Bacteria</taxon>
        <taxon>Bacillati</taxon>
        <taxon>Bacillota</taxon>
        <taxon>Clostridia</taxon>
        <taxon>Lachnospirales</taxon>
        <taxon>Lachnospiraceae</taxon>
        <taxon>Hominisplanchenecus</taxon>
    </lineage>
</organism>
<feature type="transmembrane region" description="Helical" evidence="2">
    <location>
        <begin position="61"/>
        <end position="79"/>
    </location>
</feature>
<keyword evidence="1" id="KW-0175">Coiled coil</keyword>
<reference evidence="4 5" key="1">
    <citation type="submission" date="2021-10" db="EMBL/GenBank/DDBJ databases">
        <title>Anaerobic single-cell dispensing facilitates the cultivation of human gut bacteria.</title>
        <authorList>
            <person name="Afrizal A."/>
        </authorList>
    </citation>
    <scope>NUCLEOTIDE SEQUENCE [LARGE SCALE GENOMIC DNA]</scope>
    <source>
        <strain evidence="4 5">CLA-AA-H246</strain>
    </source>
</reference>
<feature type="coiled-coil region" evidence="1">
    <location>
        <begin position="211"/>
        <end position="238"/>
    </location>
</feature>
<feature type="transmembrane region" description="Helical" evidence="2">
    <location>
        <begin position="122"/>
        <end position="141"/>
    </location>
</feature>
<dbReference type="Proteomes" id="UP001299235">
    <property type="component" value="Unassembled WGS sequence"/>
</dbReference>
<protein>
    <submittedName>
        <fullName evidence="4">GHKL domain-containing protein</fullName>
    </submittedName>
</protein>
<keyword evidence="2" id="KW-1133">Transmembrane helix</keyword>
<feature type="transmembrane region" description="Helical" evidence="2">
    <location>
        <begin position="153"/>
        <end position="174"/>
    </location>
</feature>
<dbReference type="SUPFAM" id="SSF55874">
    <property type="entry name" value="ATPase domain of HSP90 chaperone/DNA topoisomerase II/histidine kinase"/>
    <property type="match status" value="1"/>
</dbReference>
<dbReference type="PANTHER" id="PTHR40448:SF1">
    <property type="entry name" value="TWO-COMPONENT SENSOR HISTIDINE KINASE"/>
    <property type="match status" value="1"/>
</dbReference>
<proteinExistence type="predicted"/>
<dbReference type="PANTHER" id="PTHR40448">
    <property type="entry name" value="TWO-COMPONENT SENSOR HISTIDINE KINASE"/>
    <property type="match status" value="1"/>
</dbReference>
<evidence type="ECO:0000256" key="2">
    <source>
        <dbReference type="SAM" id="Phobius"/>
    </source>
</evidence>
<dbReference type="InterPro" id="IPR036890">
    <property type="entry name" value="HATPase_C_sf"/>
</dbReference>